<proteinExistence type="predicted"/>
<dbReference type="Proteomes" id="UP000193067">
    <property type="component" value="Unassembled WGS sequence"/>
</dbReference>
<reference evidence="3 4" key="1">
    <citation type="journal article" date="2015" name="Biotechnol. Biofuels">
        <title>Enhanced degradation of softwood versus hardwood by the white-rot fungus Pycnoporus coccineus.</title>
        <authorList>
            <person name="Couturier M."/>
            <person name="Navarro D."/>
            <person name="Chevret D."/>
            <person name="Henrissat B."/>
            <person name="Piumi F."/>
            <person name="Ruiz-Duenas F.J."/>
            <person name="Martinez A.T."/>
            <person name="Grigoriev I.V."/>
            <person name="Riley R."/>
            <person name="Lipzen A."/>
            <person name="Berrin J.G."/>
            <person name="Master E.R."/>
            <person name="Rosso M.N."/>
        </authorList>
    </citation>
    <scope>NUCLEOTIDE SEQUENCE [LARGE SCALE GENOMIC DNA]</scope>
    <source>
        <strain evidence="3 4">BRFM310</strain>
    </source>
</reference>
<dbReference type="InterPro" id="IPR040976">
    <property type="entry name" value="Pkinase_fungal"/>
</dbReference>
<dbReference type="SUPFAM" id="SSF56112">
    <property type="entry name" value="Protein kinase-like (PK-like)"/>
    <property type="match status" value="1"/>
</dbReference>
<feature type="domain" description="Fungal-type protein kinase" evidence="2">
    <location>
        <begin position="334"/>
        <end position="731"/>
    </location>
</feature>
<dbReference type="PROSITE" id="PS00109">
    <property type="entry name" value="PROTEIN_KINASE_TYR"/>
    <property type="match status" value="1"/>
</dbReference>
<evidence type="ECO:0000256" key="1">
    <source>
        <dbReference type="SAM" id="MobiDB-lite"/>
    </source>
</evidence>
<dbReference type="STRING" id="1353009.A0A1Y2J4B0"/>
<dbReference type="AlphaFoldDB" id="A0A1Y2J4B0"/>
<dbReference type="Pfam" id="PF17667">
    <property type="entry name" value="Pkinase_fungal"/>
    <property type="match status" value="1"/>
</dbReference>
<evidence type="ECO:0000259" key="2">
    <source>
        <dbReference type="Pfam" id="PF17667"/>
    </source>
</evidence>
<dbReference type="InterPro" id="IPR008266">
    <property type="entry name" value="Tyr_kinase_AS"/>
</dbReference>
<evidence type="ECO:0000313" key="4">
    <source>
        <dbReference type="Proteomes" id="UP000193067"/>
    </source>
</evidence>
<dbReference type="PANTHER" id="PTHR38248:SF2">
    <property type="entry name" value="FUNK1 11"/>
    <property type="match status" value="1"/>
</dbReference>
<organism evidence="3 4">
    <name type="scientific">Trametes coccinea (strain BRFM310)</name>
    <name type="common">Pycnoporus coccineus</name>
    <dbReference type="NCBI Taxonomy" id="1353009"/>
    <lineage>
        <taxon>Eukaryota</taxon>
        <taxon>Fungi</taxon>
        <taxon>Dikarya</taxon>
        <taxon>Basidiomycota</taxon>
        <taxon>Agaricomycotina</taxon>
        <taxon>Agaricomycetes</taxon>
        <taxon>Polyporales</taxon>
        <taxon>Polyporaceae</taxon>
        <taxon>Trametes</taxon>
    </lineage>
</organism>
<dbReference type="EMBL" id="KZ084087">
    <property type="protein sequence ID" value="OSD07723.1"/>
    <property type="molecule type" value="Genomic_DNA"/>
</dbReference>
<dbReference type="Gene3D" id="1.10.510.10">
    <property type="entry name" value="Transferase(Phosphotransferase) domain 1"/>
    <property type="match status" value="1"/>
</dbReference>
<gene>
    <name evidence="3" type="ORF">PYCCODRAFT_1455817</name>
</gene>
<dbReference type="InterPro" id="IPR011009">
    <property type="entry name" value="Kinase-like_dom_sf"/>
</dbReference>
<evidence type="ECO:0000313" key="3">
    <source>
        <dbReference type="EMBL" id="OSD07723.1"/>
    </source>
</evidence>
<keyword evidence="4" id="KW-1185">Reference proteome</keyword>
<dbReference type="OrthoDB" id="2727827at2759"/>
<accession>A0A1Y2J4B0</accession>
<dbReference type="GO" id="GO:0004672">
    <property type="term" value="F:protein kinase activity"/>
    <property type="evidence" value="ECO:0007669"/>
    <property type="project" value="InterPro"/>
</dbReference>
<name>A0A1Y2J4B0_TRAC3</name>
<dbReference type="PANTHER" id="PTHR38248">
    <property type="entry name" value="FUNK1 6"/>
    <property type="match status" value="1"/>
</dbReference>
<sequence length="895" mass="99935">MHARSTMISLHKYFRDLRCSDASLNGDAPRDRSLVVKEYVHGAEVGVPQHAAAPSERVRLDPTYTSSGDGVHKYSSEVPQTLSHFPPAPITVHLPVPPNNFEVPMLLHHDPFVKSEHFHTSLQRQLLNAVIRGEKDVLHKLLNTGTSHTPDDHDVIDAVYAEISRNADCLDALAKIKQASEHADEKASLRWPPQVHVEDTSDEHSTESEDSDDQDGQGGKKTKTTVARNAKREEAKLYRPLAMLCKEIEAAFASHGSARRYFRRATLCSEAPHAFEEEYPMLEREPDFAFVEVPAPPDGRLVAPLPPMEKLRWRACPAFMALKSRTADIPNVTDSSNATSTLAQAAEYAAMILMARPHQLAVFGVLFCGHKFCVAYFDRNGIVVSPGYSVVTSGGLKRFIRVILRLTWLASAEDLGHDPAASLAAGHTYYQHSYPSFEVGNSSGSDSRRYRTIGSPLWSSPDLLGRGSNVCLAFDRLQNKVVILKSAWRTVHRQPLAESAIYEKIKAIFSARGEALPRGVADFATGGDVEVFGAKLSIYRLRRPVPLHDDGESTLCLEGVPDKILHRVALNDVGKPLWKYTDLKQFAMALQMIIYAHFDLTTAGIVHRDISAGNLFIRIRASYVEGQGLVREELESPEGFLADFELASCTQPDVQGDGARTLGSTLLPEEIPNESITGTLIFMPTRLLHGIASVTSDSQKSGQSRSKATSVQLPRTATHDVESFGWVIIYTFYRRALDDEQLKESRTTEDREFHTQLNTEFAQLFCTASVQALYQRRIVALVKKNSGGIMQLICYAKNYAKSLPLTRFLRAVWNVLVHCPQEEPSTEIQEDEDQYYQWEAQAANDIRRARGLAERPTQIVVDPAIEERWQNIDQAEWLGPIRVLLEDLNVDQQNR</sequence>
<feature type="compositionally biased region" description="Basic and acidic residues" evidence="1">
    <location>
        <begin position="196"/>
        <end position="207"/>
    </location>
</feature>
<protein>
    <recommendedName>
        <fullName evidence="2">Fungal-type protein kinase domain-containing protein</fullName>
    </recommendedName>
</protein>
<feature type="region of interest" description="Disordered" evidence="1">
    <location>
        <begin position="183"/>
        <end position="228"/>
    </location>
</feature>